<keyword evidence="1" id="KW-1133">Transmembrane helix</keyword>
<dbReference type="STRING" id="151894.SAMN04488524_3804"/>
<feature type="transmembrane region" description="Helical" evidence="1">
    <location>
        <begin position="38"/>
        <end position="60"/>
    </location>
</feature>
<accession>A0A1W2DI89</accession>
<sequence>MKPVVIKKTWKTVPIELMNTGLAVFGGLYLMFAYWGNMVVFILSLIYLLIVTVIAFYVIISLRLYSHITIKTEGLIVDNKEFYPWENIESYFVEESSYTYFSADTGHGTASEKTLVVRLKDEHSLRLPLAQLNKKPGQIIELLDELRYVRIEFKQKKHT</sequence>
<feature type="transmembrane region" description="Helical" evidence="1">
    <location>
        <begin position="12"/>
        <end position="32"/>
    </location>
</feature>
<organism evidence="2 3">
    <name type="scientific">Pedobacter africanus</name>
    <dbReference type="NCBI Taxonomy" id="151894"/>
    <lineage>
        <taxon>Bacteria</taxon>
        <taxon>Pseudomonadati</taxon>
        <taxon>Bacteroidota</taxon>
        <taxon>Sphingobacteriia</taxon>
        <taxon>Sphingobacteriales</taxon>
        <taxon>Sphingobacteriaceae</taxon>
        <taxon>Pedobacter</taxon>
    </lineage>
</organism>
<dbReference type="RefSeq" id="WP_084240580.1">
    <property type="nucleotide sequence ID" value="NZ_FWXT01000003.1"/>
</dbReference>
<dbReference type="OrthoDB" id="768585at2"/>
<dbReference type="Proteomes" id="UP000192756">
    <property type="component" value="Unassembled WGS sequence"/>
</dbReference>
<reference evidence="3" key="1">
    <citation type="submission" date="2017-04" db="EMBL/GenBank/DDBJ databases">
        <authorList>
            <person name="Varghese N."/>
            <person name="Submissions S."/>
        </authorList>
    </citation>
    <scope>NUCLEOTIDE SEQUENCE [LARGE SCALE GENOMIC DNA]</scope>
    <source>
        <strain evidence="3">DSM 12126</strain>
    </source>
</reference>
<evidence type="ECO:0000313" key="2">
    <source>
        <dbReference type="EMBL" id="SMC96686.1"/>
    </source>
</evidence>
<keyword evidence="1" id="KW-0472">Membrane</keyword>
<dbReference type="AlphaFoldDB" id="A0A1W2DI89"/>
<keyword evidence="3" id="KW-1185">Reference proteome</keyword>
<name>A0A1W2DI89_9SPHI</name>
<gene>
    <name evidence="2" type="ORF">SAMN04488524_3804</name>
</gene>
<evidence type="ECO:0000313" key="3">
    <source>
        <dbReference type="Proteomes" id="UP000192756"/>
    </source>
</evidence>
<keyword evidence="1" id="KW-0812">Transmembrane</keyword>
<proteinExistence type="predicted"/>
<evidence type="ECO:0000256" key="1">
    <source>
        <dbReference type="SAM" id="Phobius"/>
    </source>
</evidence>
<evidence type="ECO:0008006" key="4">
    <source>
        <dbReference type="Google" id="ProtNLM"/>
    </source>
</evidence>
<protein>
    <recommendedName>
        <fullName evidence="4">PH domain-containing protein</fullName>
    </recommendedName>
</protein>
<dbReference type="EMBL" id="FWXT01000003">
    <property type="protein sequence ID" value="SMC96686.1"/>
    <property type="molecule type" value="Genomic_DNA"/>
</dbReference>